<evidence type="ECO:0000313" key="3">
    <source>
        <dbReference type="EMBL" id="MBO3276951.1"/>
    </source>
</evidence>
<feature type="domain" description="Phosphotyrosine protein phosphatase I" evidence="2">
    <location>
        <begin position="5"/>
        <end position="133"/>
    </location>
</feature>
<dbReference type="SUPFAM" id="SSF52788">
    <property type="entry name" value="Phosphotyrosine protein phosphatases I"/>
    <property type="match status" value="1"/>
</dbReference>
<dbReference type="Pfam" id="PF01451">
    <property type="entry name" value="LMWPc"/>
    <property type="match status" value="1"/>
</dbReference>
<protein>
    <submittedName>
        <fullName evidence="3">Arsenate reductase ArsC</fullName>
    </submittedName>
</protein>
<keyword evidence="4" id="KW-1185">Reference proteome</keyword>
<dbReference type="InterPro" id="IPR023485">
    <property type="entry name" value="Ptyr_pPase"/>
</dbReference>
<organism evidence="3 4">
    <name type="scientific">Pseudomonas schmalbachii</name>
    <dbReference type="NCBI Taxonomy" id="2816993"/>
    <lineage>
        <taxon>Bacteria</taxon>
        <taxon>Pseudomonadati</taxon>
        <taxon>Pseudomonadota</taxon>
        <taxon>Gammaproteobacteria</taxon>
        <taxon>Pseudomonadales</taxon>
        <taxon>Pseudomonadaceae</taxon>
        <taxon>Pseudomonas</taxon>
    </lineage>
</organism>
<dbReference type="RefSeq" id="WP_208315161.1">
    <property type="nucleotide sequence ID" value="NZ_JAELYA010000006.1"/>
</dbReference>
<evidence type="ECO:0000259" key="2">
    <source>
        <dbReference type="SMART" id="SM00226"/>
    </source>
</evidence>
<dbReference type="PANTHER" id="PTHR43428">
    <property type="entry name" value="ARSENATE REDUCTASE"/>
    <property type="match status" value="1"/>
</dbReference>
<evidence type="ECO:0000256" key="1">
    <source>
        <dbReference type="ARBA" id="ARBA00022849"/>
    </source>
</evidence>
<proteinExistence type="predicted"/>
<dbReference type="Gene3D" id="3.40.50.2300">
    <property type="match status" value="1"/>
</dbReference>
<accession>A0ABS3TTF5</accession>
<reference evidence="3 4" key="1">
    <citation type="submission" date="2020-12" db="EMBL/GenBank/DDBJ databases">
        <title>Pseudomonas schmalbachii sp. nov. isolated from millipede gut.</title>
        <authorList>
            <person name="Shelomi M."/>
        </authorList>
    </citation>
    <scope>NUCLEOTIDE SEQUENCE [LARGE SCALE GENOMIC DNA]</scope>
    <source>
        <strain evidence="3 4">Milli4</strain>
    </source>
</reference>
<dbReference type="InterPro" id="IPR036196">
    <property type="entry name" value="Ptyr_pPase_sf"/>
</dbReference>
<dbReference type="EMBL" id="JAELYA010000006">
    <property type="protein sequence ID" value="MBO3276951.1"/>
    <property type="molecule type" value="Genomic_DNA"/>
</dbReference>
<name>A0ABS3TTF5_9PSED</name>
<comment type="caution">
    <text evidence="3">The sequence shown here is derived from an EMBL/GenBank/DDBJ whole genome shotgun (WGS) entry which is preliminary data.</text>
</comment>
<dbReference type="SMART" id="SM00226">
    <property type="entry name" value="LMWPc"/>
    <property type="match status" value="1"/>
</dbReference>
<sequence length="138" mass="15487">MAEKSRVLFVCVANDVRSQLAEALLRHTDSEHFEAHSAGVRPTQIDPRAIDALEHAGVSAEGLRCKSIDEFAGEHFDYLIDLCDRSGDEELQLPHSQEVIVWSFADPATSQAPDAFRHALQEIHDRVKLFVMVKVRSH</sequence>
<evidence type="ECO:0000313" key="4">
    <source>
        <dbReference type="Proteomes" id="UP000669060"/>
    </source>
</evidence>
<dbReference type="CDD" id="cd16345">
    <property type="entry name" value="LMWP_ArsC"/>
    <property type="match status" value="1"/>
</dbReference>
<dbReference type="PANTHER" id="PTHR43428:SF1">
    <property type="entry name" value="ARSENATE REDUCTASE"/>
    <property type="match status" value="1"/>
</dbReference>
<dbReference type="Proteomes" id="UP000669060">
    <property type="component" value="Unassembled WGS sequence"/>
</dbReference>
<keyword evidence="1" id="KW-0059">Arsenical resistance</keyword>
<gene>
    <name evidence="3" type="ORF">JFY56_17130</name>
</gene>